<dbReference type="InterPro" id="IPR004716">
    <property type="entry name" value="PTS_IIA_glucitol/sorbitol-sp"/>
</dbReference>
<reference evidence="3" key="1">
    <citation type="journal article" date="2013" name="Stand. Genomic Sci.">
        <title>Complete genome sequence of Coriobacterium glomerans type strain (PW2(T)) from the midgut of Pyrrhocoris apterus L. (red soldier bug).</title>
        <authorList>
            <person name="Stackebrandt E."/>
            <person name="Zeytun A."/>
            <person name="Lapidus A."/>
            <person name="Nolan M."/>
            <person name="Lucas S."/>
            <person name="Hammon N."/>
            <person name="Deshpande S."/>
            <person name="Cheng J.F."/>
            <person name="Tapia R."/>
            <person name="Goodwin L.A."/>
            <person name="Pitluck S."/>
            <person name="Liolios K."/>
            <person name="Pagani I."/>
            <person name="Ivanova N."/>
            <person name="Mavromatis K."/>
            <person name="Mikhailova N."/>
            <person name="Huntemann M."/>
            <person name="Pati A."/>
            <person name="Chen A."/>
            <person name="Palaniappan K."/>
            <person name="Chang Y.J."/>
            <person name="Land M."/>
            <person name="Hauser L."/>
            <person name="Rohde M."/>
            <person name="Pukall R."/>
            <person name="Goker M."/>
            <person name="Detter J.C."/>
            <person name="Woyke T."/>
            <person name="Bristow J."/>
            <person name="Eisen J.A."/>
            <person name="Markowitz V."/>
            <person name="Hugenholtz P."/>
            <person name="Kyrpides N.C."/>
            <person name="Klenk H.P."/>
        </authorList>
    </citation>
    <scope>NUCLEOTIDE SEQUENCE</scope>
    <source>
        <strain evidence="3">ATCC 49209 / DSM 20642 / JCM 10262 / PW2</strain>
    </source>
</reference>
<evidence type="ECO:0000256" key="1">
    <source>
        <dbReference type="PROSITE-ProRule" id="PRU00420"/>
    </source>
</evidence>
<dbReference type="RefSeq" id="WP_013709371.1">
    <property type="nucleotide sequence ID" value="NC_015389.1"/>
</dbReference>
<dbReference type="OrthoDB" id="5113885at2"/>
<protein>
    <submittedName>
        <fullName evidence="2">PTS system glucitol/sorbitol-specific IIA component</fullName>
    </submittedName>
</protein>
<dbReference type="HOGENOM" id="CLU_138435_2_1_11"/>
<dbReference type="AlphaFoldDB" id="F2NAV1"/>
<dbReference type="SUPFAM" id="SSF141530">
    <property type="entry name" value="PTSIIA/GutA-like"/>
    <property type="match status" value="1"/>
</dbReference>
<dbReference type="GO" id="GO:0005737">
    <property type="term" value="C:cytoplasm"/>
    <property type="evidence" value="ECO:0007669"/>
    <property type="project" value="InterPro"/>
</dbReference>
<dbReference type="PANTHER" id="PTHR40398:SF1">
    <property type="entry name" value="PTS SYSTEM GLUCITOL_SORBITOL-SPECIFIC EIIA COMPONENT"/>
    <property type="match status" value="1"/>
</dbReference>
<dbReference type="Pfam" id="PF03829">
    <property type="entry name" value="PTSIIA_gutA"/>
    <property type="match status" value="1"/>
</dbReference>
<keyword evidence="3" id="KW-1185">Reference proteome</keyword>
<dbReference type="PANTHER" id="PTHR40398">
    <property type="entry name" value="PTS SYSTEM GLUCITOL/SORBITOL-SPECIFIC EIIA COMPONENT"/>
    <property type="match status" value="1"/>
</dbReference>
<accession>F2NAV1</accession>
<comment type="caution">
    <text evidence="1">Lacks conserved residue(s) required for the propagation of feature annotation.</text>
</comment>
<dbReference type="Gene3D" id="2.40.33.40">
    <property type="entry name" value="Phosphotransferase system, glucitol/sorbitol-specific IIA component"/>
    <property type="match status" value="1"/>
</dbReference>
<dbReference type="Proteomes" id="UP000006851">
    <property type="component" value="Chromosome"/>
</dbReference>
<sequence>MSSAEGVKYETVILEAGCNATDFRNVNIAVLFGDTAPSELRPFCFIIRVSPVFDQIRAGDSLEFNDQRYVITAIGSEVNRNLATLGHISVVFDGSPSAKLEGSVYVERKEYPSLRPGDVIRIWGPAV</sequence>
<dbReference type="eggNOG" id="COG3731">
    <property type="taxonomic scope" value="Bacteria"/>
</dbReference>
<gene>
    <name evidence="2" type="ordered locus">Corgl_1530</name>
</gene>
<name>F2NAV1_CORGP</name>
<dbReference type="InterPro" id="IPR036665">
    <property type="entry name" value="PTS_IIA_glucitol/sorbitol_sf"/>
</dbReference>
<dbReference type="GO" id="GO:0016301">
    <property type="term" value="F:kinase activity"/>
    <property type="evidence" value="ECO:0007669"/>
    <property type="project" value="TreeGrafter"/>
</dbReference>
<evidence type="ECO:0000313" key="2">
    <source>
        <dbReference type="EMBL" id="AEB07629.1"/>
    </source>
</evidence>
<dbReference type="KEGG" id="cgo:Corgl_1530"/>
<evidence type="ECO:0000313" key="3">
    <source>
        <dbReference type="Proteomes" id="UP000006851"/>
    </source>
</evidence>
<dbReference type="GO" id="GO:0009401">
    <property type="term" value="P:phosphoenolpyruvate-dependent sugar phosphotransferase system"/>
    <property type="evidence" value="ECO:0007669"/>
    <property type="project" value="InterPro"/>
</dbReference>
<dbReference type="GO" id="GO:0008982">
    <property type="term" value="F:protein-N(PI)-phosphohistidine-sugar phosphotransferase activity"/>
    <property type="evidence" value="ECO:0007669"/>
    <property type="project" value="InterPro"/>
</dbReference>
<dbReference type="EMBL" id="CP002628">
    <property type="protein sequence ID" value="AEB07629.1"/>
    <property type="molecule type" value="Genomic_DNA"/>
</dbReference>
<dbReference type="STRING" id="700015.Corgl_1530"/>
<organism evidence="2 3">
    <name type="scientific">Coriobacterium glomerans (strain ATCC 49209 / DSM 20642 / JCM 10262 / PW2)</name>
    <dbReference type="NCBI Taxonomy" id="700015"/>
    <lineage>
        <taxon>Bacteria</taxon>
        <taxon>Bacillati</taxon>
        <taxon>Actinomycetota</taxon>
        <taxon>Coriobacteriia</taxon>
        <taxon>Coriobacteriales</taxon>
        <taxon>Coriobacteriaceae</taxon>
        <taxon>Coriobacterium</taxon>
    </lineage>
</organism>
<proteinExistence type="predicted"/>
<dbReference type="PROSITE" id="PS51097">
    <property type="entry name" value="PTS_EIIA_TYPE_5"/>
    <property type="match status" value="1"/>
</dbReference>